<comment type="similarity">
    <text evidence="2 8">Belongs to the glycosyltransferase 92 family.</text>
</comment>
<dbReference type="AlphaFoldDB" id="A0A3S1AVL2"/>
<sequence length="194" mass="22717">MLEFNKILGADRFVFYNYSTGSNVDQVLQKYIKSGDVTVLPWNLPVRVDTWPPSKQPSDVWYFGQLAALNDCLLRNRHRARYIVFSDLDEFIVPLKDSNWTELISRVRKPPPARSPIHLIQRHARKNRDIFIFQCTFFRKEWPRPLPEFETVSSKLKSSVMGYTRRETEILPAGTRSKMIVNPRLVQEVGVHQV</sequence>
<evidence type="ECO:0000256" key="7">
    <source>
        <dbReference type="ARBA" id="ARBA00023136"/>
    </source>
</evidence>
<accession>A0A3S1AVL2</accession>
<dbReference type="OrthoDB" id="2526284at2759"/>
<keyword evidence="6" id="KW-1133">Transmembrane helix</keyword>
<keyword evidence="7" id="KW-0472">Membrane</keyword>
<evidence type="ECO:0000256" key="5">
    <source>
        <dbReference type="ARBA" id="ARBA00022692"/>
    </source>
</evidence>
<gene>
    <name evidence="9" type="ORF">EGW08_018862</name>
</gene>
<evidence type="ECO:0000256" key="8">
    <source>
        <dbReference type="RuleBase" id="RU366017"/>
    </source>
</evidence>
<dbReference type="InterPro" id="IPR008166">
    <property type="entry name" value="Glyco_transf_92"/>
</dbReference>
<organism evidence="9 10">
    <name type="scientific">Elysia chlorotica</name>
    <name type="common">Eastern emerald elysia</name>
    <name type="synonym">Sea slug</name>
    <dbReference type="NCBI Taxonomy" id="188477"/>
    <lineage>
        <taxon>Eukaryota</taxon>
        <taxon>Metazoa</taxon>
        <taxon>Spiralia</taxon>
        <taxon>Lophotrochozoa</taxon>
        <taxon>Mollusca</taxon>
        <taxon>Gastropoda</taxon>
        <taxon>Heterobranchia</taxon>
        <taxon>Euthyneura</taxon>
        <taxon>Panpulmonata</taxon>
        <taxon>Sacoglossa</taxon>
        <taxon>Placobranchoidea</taxon>
        <taxon>Plakobranchidae</taxon>
        <taxon>Elysia</taxon>
    </lineage>
</organism>
<dbReference type="GO" id="GO:0016020">
    <property type="term" value="C:membrane"/>
    <property type="evidence" value="ECO:0007669"/>
    <property type="project" value="UniProtKB-SubCell"/>
</dbReference>
<keyword evidence="10" id="KW-1185">Reference proteome</keyword>
<feature type="non-terminal residue" evidence="9">
    <location>
        <position position="194"/>
    </location>
</feature>
<dbReference type="Pfam" id="PF01697">
    <property type="entry name" value="Glyco_transf_92"/>
    <property type="match status" value="1"/>
</dbReference>
<evidence type="ECO:0000256" key="6">
    <source>
        <dbReference type="ARBA" id="ARBA00022989"/>
    </source>
</evidence>
<dbReference type="EMBL" id="RQTK01000943">
    <property type="protein sequence ID" value="RUS73384.1"/>
    <property type="molecule type" value="Genomic_DNA"/>
</dbReference>
<comment type="subcellular location">
    <subcellularLocation>
        <location evidence="1">Membrane</location>
        <topology evidence="1">Single-pass membrane protein</topology>
    </subcellularLocation>
</comment>
<dbReference type="EC" id="2.4.1.-" evidence="8"/>
<keyword evidence="5" id="KW-0812">Transmembrane</keyword>
<comment type="caution">
    <text evidence="9">The sequence shown here is derived from an EMBL/GenBank/DDBJ whole genome shotgun (WGS) entry which is preliminary data.</text>
</comment>
<evidence type="ECO:0000256" key="3">
    <source>
        <dbReference type="ARBA" id="ARBA00022676"/>
    </source>
</evidence>
<dbReference type="GO" id="GO:0005737">
    <property type="term" value="C:cytoplasm"/>
    <property type="evidence" value="ECO:0007669"/>
    <property type="project" value="TreeGrafter"/>
</dbReference>
<protein>
    <recommendedName>
        <fullName evidence="8">Glycosyltransferase family 92 protein</fullName>
        <ecNumber evidence="8">2.4.1.-</ecNumber>
    </recommendedName>
</protein>
<dbReference type="GO" id="GO:0016757">
    <property type="term" value="F:glycosyltransferase activity"/>
    <property type="evidence" value="ECO:0007669"/>
    <property type="project" value="UniProtKB-UniRule"/>
</dbReference>
<evidence type="ECO:0000313" key="9">
    <source>
        <dbReference type="EMBL" id="RUS73384.1"/>
    </source>
</evidence>
<keyword evidence="3 8" id="KW-0328">Glycosyltransferase</keyword>
<dbReference type="PANTHER" id="PTHR21461:SF69">
    <property type="entry name" value="GLYCOSYLTRANSFERASE FAMILY 92 PROTEIN"/>
    <property type="match status" value="1"/>
</dbReference>
<keyword evidence="4 8" id="KW-0808">Transferase</keyword>
<dbReference type="Proteomes" id="UP000271974">
    <property type="component" value="Unassembled WGS sequence"/>
</dbReference>
<dbReference type="PANTHER" id="PTHR21461">
    <property type="entry name" value="GLYCOSYLTRANSFERASE FAMILY 92 PROTEIN"/>
    <property type="match status" value="1"/>
</dbReference>
<evidence type="ECO:0000256" key="1">
    <source>
        <dbReference type="ARBA" id="ARBA00004167"/>
    </source>
</evidence>
<evidence type="ECO:0000256" key="4">
    <source>
        <dbReference type="ARBA" id="ARBA00022679"/>
    </source>
</evidence>
<evidence type="ECO:0000313" key="10">
    <source>
        <dbReference type="Proteomes" id="UP000271974"/>
    </source>
</evidence>
<proteinExistence type="inferred from homology"/>
<evidence type="ECO:0000256" key="2">
    <source>
        <dbReference type="ARBA" id="ARBA00007647"/>
    </source>
</evidence>
<reference evidence="9 10" key="1">
    <citation type="submission" date="2019-01" db="EMBL/GenBank/DDBJ databases">
        <title>A draft genome assembly of the solar-powered sea slug Elysia chlorotica.</title>
        <authorList>
            <person name="Cai H."/>
            <person name="Li Q."/>
            <person name="Fang X."/>
            <person name="Li J."/>
            <person name="Curtis N.E."/>
            <person name="Altenburger A."/>
            <person name="Shibata T."/>
            <person name="Feng M."/>
            <person name="Maeda T."/>
            <person name="Schwartz J.A."/>
            <person name="Shigenobu S."/>
            <person name="Lundholm N."/>
            <person name="Nishiyama T."/>
            <person name="Yang H."/>
            <person name="Hasebe M."/>
            <person name="Li S."/>
            <person name="Pierce S.K."/>
            <person name="Wang J."/>
        </authorList>
    </citation>
    <scope>NUCLEOTIDE SEQUENCE [LARGE SCALE GENOMIC DNA]</scope>
    <source>
        <strain evidence="9">EC2010</strain>
        <tissue evidence="9">Whole organism of an adult</tissue>
    </source>
</reference>
<name>A0A3S1AVL2_ELYCH</name>